<comment type="caution">
    <text evidence="1">The sequence shown here is derived from an EMBL/GenBank/DDBJ whole genome shotgun (WGS) entry which is preliminary data.</text>
</comment>
<dbReference type="AlphaFoldDB" id="A0A9Q3EUR1"/>
<name>A0A9Q3EUR1_9BASI</name>
<protein>
    <submittedName>
        <fullName evidence="1">Uncharacterized protein</fullName>
    </submittedName>
</protein>
<dbReference type="OrthoDB" id="7691805at2759"/>
<organism evidence="1 2">
    <name type="scientific">Austropuccinia psidii MF-1</name>
    <dbReference type="NCBI Taxonomy" id="1389203"/>
    <lineage>
        <taxon>Eukaryota</taxon>
        <taxon>Fungi</taxon>
        <taxon>Dikarya</taxon>
        <taxon>Basidiomycota</taxon>
        <taxon>Pucciniomycotina</taxon>
        <taxon>Pucciniomycetes</taxon>
        <taxon>Pucciniales</taxon>
        <taxon>Sphaerophragmiaceae</taxon>
        <taxon>Austropuccinia</taxon>
    </lineage>
</organism>
<reference evidence="1" key="1">
    <citation type="submission" date="2021-03" db="EMBL/GenBank/DDBJ databases">
        <title>Draft genome sequence of rust myrtle Austropuccinia psidii MF-1, a brazilian biotype.</title>
        <authorList>
            <person name="Quecine M.C."/>
            <person name="Pachon D.M.R."/>
            <person name="Bonatelli M.L."/>
            <person name="Correr F.H."/>
            <person name="Franceschini L.M."/>
            <person name="Leite T.F."/>
            <person name="Margarido G.R.A."/>
            <person name="Almeida C.A."/>
            <person name="Ferrarezi J.A."/>
            <person name="Labate C.A."/>
        </authorList>
    </citation>
    <scope>NUCLEOTIDE SEQUENCE</scope>
    <source>
        <strain evidence="1">MF-1</strain>
    </source>
</reference>
<keyword evidence="2" id="KW-1185">Reference proteome</keyword>
<sequence length="108" mass="12078">MRVEYSLLTVLATEISIAPWYQQLGSPGNPVIRSMGLPINTAICSTCDSNKIHKHPFNHHFEHASKPFDCVHIDIVGPISPLSVPGNHYSLTIIDQSESFYIIQILKH</sequence>
<dbReference type="EMBL" id="AVOT02032608">
    <property type="protein sequence ID" value="MBW0526372.1"/>
    <property type="molecule type" value="Genomic_DNA"/>
</dbReference>
<accession>A0A9Q3EUR1</accession>
<proteinExistence type="predicted"/>
<evidence type="ECO:0000313" key="2">
    <source>
        <dbReference type="Proteomes" id="UP000765509"/>
    </source>
</evidence>
<evidence type="ECO:0000313" key="1">
    <source>
        <dbReference type="EMBL" id="MBW0526372.1"/>
    </source>
</evidence>
<dbReference type="Proteomes" id="UP000765509">
    <property type="component" value="Unassembled WGS sequence"/>
</dbReference>
<gene>
    <name evidence="1" type="ORF">O181_066087</name>
</gene>